<feature type="domain" description="Phorbol-ester/DAG-type" evidence="8">
    <location>
        <begin position="45"/>
        <end position="95"/>
    </location>
</feature>
<dbReference type="Gene3D" id="3.30.505.10">
    <property type="entry name" value="SH2 domain"/>
    <property type="match status" value="2"/>
</dbReference>
<evidence type="ECO:0000259" key="8">
    <source>
        <dbReference type="PROSITE" id="PS50081"/>
    </source>
</evidence>
<keyword evidence="3 4" id="KW-0727">SH2 domain</keyword>
<accession>A0A210QTE2</accession>
<dbReference type="PROSITE" id="PS50081">
    <property type="entry name" value="ZF_DAG_PE_2"/>
    <property type="match status" value="1"/>
</dbReference>
<dbReference type="Gene3D" id="1.10.555.10">
    <property type="entry name" value="Rho GTPase activation protein"/>
    <property type="match status" value="1"/>
</dbReference>
<dbReference type="SMART" id="SM00324">
    <property type="entry name" value="RhoGAP"/>
    <property type="match status" value="1"/>
</dbReference>
<dbReference type="GO" id="GO:0008286">
    <property type="term" value="P:insulin receptor signaling pathway"/>
    <property type="evidence" value="ECO:0007669"/>
    <property type="project" value="TreeGrafter"/>
</dbReference>
<feature type="domain" description="Rho-GAP" evidence="9">
    <location>
        <begin position="116"/>
        <end position="314"/>
    </location>
</feature>
<keyword evidence="10" id="KW-0808">Transferase</keyword>
<dbReference type="GO" id="GO:0046854">
    <property type="term" value="P:phosphatidylinositol phosphate biosynthetic process"/>
    <property type="evidence" value="ECO:0007669"/>
    <property type="project" value="TreeGrafter"/>
</dbReference>
<evidence type="ECO:0000256" key="3">
    <source>
        <dbReference type="ARBA" id="ARBA00022999"/>
    </source>
</evidence>
<dbReference type="STRING" id="6573.A0A210QTE2"/>
<evidence type="ECO:0000256" key="1">
    <source>
        <dbReference type="ARBA" id="ARBA00022723"/>
    </source>
</evidence>
<dbReference type="CDD" id="cd00159">
    <property type="entry name" value="RhoGAP"/>
    <property type="match status" value="1"/>
</dbReference>
<evidence type="ECO:0000313" key="10">
    <source>
        <dbReference type="EMBL" id="OWF52014.1"/>
    </source>
</evidence>
<dbReference type="Gene3D" id="3.30.60.20">
    <property type="match status" value="1"/>
</dbReference>
<feature type="domain" description="SH2" evidence="7">
    <location>
        <begin position="351"/>
        <end position="445"/>
    </location>
</feature>
<organism evidence="10 11">
    <name type="scientific">Mizuhopecten yessoensis</name>
    <name type="common">Japanese scallop</name>
    <name type="synonym">Patinopecten yessoensis</name>
    <dbReference type="NCBI Taxonomy" id="6573"/>
    <lineage>
        <taxon>Eukaryota</taxon>
        <taxon>Metazoa</taxon>
        <taxon>Spiralia</taxon>
        <taxon>Lophotrochozoa</taxon>
        <taxon>Mollusca</taxon>
        <taxon>Bivalvia</taxon>
        <taxon>Autobranchia</taxon>
        <taxon>Pteriomorphia</taxon>
        <taxon>Pectinida</taxon>
        <taxon>Pectinoidea</taxon>
        <taxon>Pectinidae</taxon>
        <taxon>Mizuhopecten</taxon>
    </lineage>
</organism>
<evidence type="ECO:0000256" key="6">
    <source>
        <dbReference type="SAM" id="MobiDB-lite"/>
    </source>
</evidence>
<dbReference type="SMART" id="SM00109">
    <property type="entry name" value="C1"/>
    <property type="match status" value="1"/>
</dbReference>
<dbReference type="PANTHER" id="PTHR10155:SF10">
    <property type="entry name" value="PI3K21B, ISOFORM B"/>
    <property type="match status" value="1"/>
</dbReference>
<keyword evidence="5" id="KW-0175">Coiled coil</keyword>
<dbReference type="InterPro" id="IPR000980">
    <property type="entry name" value="SH2"/>
</dbReference>
<dbReference type="GO" id="GO:0046872">
    <property type="term" value="F:metal ion binding"/>
    <property type="evidence" value="ECO:0007669"/>
    <property type="project" value="UniProtKB-KW"/>
</dbReference>
<name>A0A210QTE2_MIZYE</name>
<dbReference type="InterPro" id="IPR008936">
    <property type="entry name" value="Rho_GTPase_activation_prot"/>
</dbReference>
<dbReference type="PROSITE" id="PS50001">
    <property type="entry name" value="SH2"/>
    <property type="match status" value="2"/>
</dbReference>
<dbReference type="GO" id="GO:0016301">
    <property type="term" value="F:kinase activity"/>
    <property type="evidence" value="ECO:0007669"/>
    <property type="project" value="UniProtKB-KW"/>
</dbReference>
<dbReference type="FunFam" id="3.30.505.10:FF:000080">
    <property type="entry name" value="Pi3K21B, isoform C"/>
    <property type="match status" value="1"/>
</dbReference>
<evidence type="ECO:0000256" key="4">
    <source>
        <dbReference type="PROSITE-ProRule" id="PRU00191"/>
    </source>
</evidence>
<feature type="region of interest" description="Disordered" evidence="6">
    <location>
        <begin position="311"/>
        <end position="331"/>
    </location>
</feature>
<feature type="coiled-coil region" evidence="5">
    <location>
        <begin position="448"/>
        <end position="475"/>
    </location>
</feature>
<dbReference type="CDD" id="cd09942">
    <property type="entry name" value="SH2_nSH2_p85_like"/>
    <property type="match status" value="1"/>
</dbReference>
<dbReference type="EMBL" id="NEDP02001999">
    <property type="protein sequence ID" value="OWF52014.1"/>
    <property type="molecule type" value="Genomic_DNA"/>
</dbReference>
<dbReference type="GO" id="GO:0005942">
    <property type="term" value="C:phosphatidylinositol 3-kinase complex"/>
    <property type="evidence" value="ECO:0007669"/>
    <property type="project" value="TreeGrafter"/>
</dbReference>
<evidence type="ECO:0000259" key="9">
    <source>
        <dbReference type="PROSITE" id="PS50238"/>
    </source>
</evidence>
<dbReference type="CDD" id="cd20830">
    <property type="entry name" value="C1_PIK3R-like_rpt2"/>
    <property type="match status" value="1"/>
</dbReference>
<keyword evidence="10" id="KW-0418">Kinase</keyword>
<comment type="caution">
    <text evidence="10">The sequence shown here is derived from an EMBL/GenBank/DDBJ whole genome shotgun (WGS) entry which is preliminary data.</text>
</comment>
<dbReference type="SUPFAM" id="SSF55550">
    <property type="entry name" value="SH2 domain"/>
    <property type="match status" value="2"/>
</dbReference>
<dbReference type="Pfam" id="PF00017">
    <property type="entry name" value="SH2"/>
    <property type="match status" value="2"/>
</dbReference>
<dbReference type="GO" id="GO:0046935">
    <property type="term" value="F:1-phosphatidylinositol-3-kinase regulator activity"/>
    <property type="evidence" value="ECO:0007669"/>
    <property type="project" value="TreeGrafter"/>
</dbReference>
<dbReference type="AlphaFoldDB" id="A0A210QTE2"/>
<feature type="domain" description="SH2" evidence="7">
    <location>
        <begin position="614"/>
        <end position="711"/>
    </location>
</feature>
<dbReference type="Pfam" id="PF16454">
    <property type="entry name" value="PI3K_P85_iSH2"/>
    <property type="match status" value="1"/>
</dbReference>
<dbReference type="InterPro" id="IPR032498">
    <property type="entry name" value="PI3K_P85_iSH2"/>
</dbReference>
<keyword evidence="1" id="KW-0479">Metal-binding</keyword>
<dbReference type="Proteomes" id="UP000242188">
    <property type="component" value="Unassembled WGS sequence"/>
</dbReference>
<dbReference type="SUPFAM" id="SSF48350">
    <property type="entry name" value="GTPase activation domain, GAP"/>
    <property type="match status" value="1"/>
</dbReference>
<dbReference type="Pfam" id="PF00620">
    <property type="entry name" value="RhoGAP"/>
    <property type="match status" value="1"/>
</dbReference>
<dbReference type="SUPFAM" id="SSF57889">
    <property type="entry name" value="Cysteine-rich domain"/>
    <property type="match status" value="1"/>
</dbReference>
<dbReference type="PRINTS" id="PR00678">
    <property type="entry name" value="PI3KINASEP85"/>
</dbReference>
<sequence>MYEFPSSSQCPCTSNEFSQLCDFYPQGPVYPSDPMEAASCGASSEHRFAEYSFSSMQRCHLCDKFLYGLVRQGLQCRECGMCSHRYCSSSRTSECNVPKIDRLRRPSFTQNSSFGAELGEEVSKCHLEAPWIIVKCTEVIEKWCVDHKSEALSVYRIFAKTEEINEIKAELNLVNDPTQVNLAPFNVHCVAGALKKYLRELPNPVIPVDMYDAVMAVAQQREHGSSDITKSLVELITALPGPHQSTLRFLMAHFIRLWKIQHESEVDDGLDKLSHVFCHILLRPPWEKIIEIVDNTKYHIDIFEELLKNGSWGEAPPPSPPTRPPRPQSPIISSEHLSVMSAEERLKEAEWYWGNLSREEVNELLRDKPDGTFLVRDSATQGDYTLTIRKGGTNKLIKIYHSSEGKFGFVEPLTFNSVVDLIQHYSNISLSIYNRTLDTKLLYPVSKNKAAELDTDSLKEECKKLQRINAEYLTKMHEYDTHYEEHSKLSQELQLKHQALDAFKETVAVFEEQMELHRKHQRDVSLHDIQKLHENYELLKSRCQSIHESKEKLETEINRKTTLNRTLISDMNSLRPEIKRLHKQREQVKKFLLDQGEQPDSIDAILLENDRDPLLHEKNWFVNCVREQAERLLAGTKDGTFLIRPKDHVHVLSIMCNGKVGHCIIGNNEGRFGFSEGFYKFDDVKDLVLHYHRESLKEHNGELDTKLIYPVHCQTTGAQGQAPSDIYLKMRPTTS</sequence>
<dbReference type="SMART" id="SM00252">
    <property type="entry name" value="SH2"/>
    <property type="match status" value="2"/>
</dbReference>
<dbReference type="Pfam" id="PF00130">
    <property type="entry name" value="C1_1"/>
    <property type="match status" value="1"/>
</dbReference>
<reference evidence="10 11" key="1">
    <citation type="journal article" date="2017" name="Nat. Ecol. Evol.">
        <title>Scallop genome provides insights into evolution of bilaterian karyotype and development.</title>
        <authorList>
            <person name="Wang S."/>
            <person name="Zhang J."/>
            <person name="Jiao W."/>
            <person name="Li J."/>
            <person name="Xun X."/>
            <person name="Sun Y."/>
            <person name="Guo X."/>
            <person name="Huan P."/>
            <person name="Dong B."/>
            <person name="Zhang L."/>
            <person name="Hu X."/>
            <person name="Sun X."/>
            <person name="Wang J."/>
            <person name="Zhao C."/>
            <person name="Wang Y."/>
            <person name="Wang D."/>
            <person name="Huang X."/>
            <person name="Wang R."/>
            <person name="Lv J."/>
            <person name="Li Y."/>
            <person name="Zhang Z."/>
            <person name="Liu B."/>
            <person name="Lu W."/>
            <person name="Hui Y."/>
            <person name="Liang J."/>
            <person name="Zhou Z."/>
            <person name="Hou R."/>
            <person name="Li X."/>
            <person name="Liu Y."/>
            <person name="Li H."/>
            <person name="Ning X."/>
            <person name="Lin Y."/>
            <person name="Zhao L."/>
            <person name="Xing Q."/>
            <person name="Dou J."/>
            <person name="Li Y."/>
            <person name="Mao J."/>
            <person name="Guo H."/>
            <person name="Dou H."/>
            <person name="Li T."/>
            <person name="Mu C."/>
            <person name="Jiang W."/>
            <person name="Fu Q."/>
            <person name="Fu X."/>
            <person name="Miao Y."/>
            <person name="Liu J."/>
            <person name="Yu Q."/>
            <person name="Li R."/>
            <person name="Liao H."/>
            <person name="Li X."/>
            <person name="Kong Y."/>
            <person name="Jiang Z."/>
            <person name="Chourrout D."/>
            <person name="Li R."/>
            <person name="Bao Z."/>
        </authorList>
    </citation>
    <scope>NUCLEOTIDE SEQUENCE [LARGE SCALE GENOMIC DNA]</scope>
    <source>
        <strain evidence="10 11">PY_sf001</strain>
    </source>
</reference>
<dbReference type="InterPro" id="IPR036860">
    <property type="entry name" value="SH2_dom_sf"/>
</dbReference>
<dbReference type="OrthoDB" id="3175255at2759"/>
<dbReference type="InterPro" id="IPR046349">
    <property type="entry name" value="C1-like_sf"/>
</dbReference>
<evidence type="ECO:0000259" key="7">
    <source>
        <dbReference type="PROSITE" id="PS50001"/>
    </source>
</evidence>
<protein>
    <submittedName>
        <fullName evidence="10">Phosphatidylinositol 3-kinase regulatory subunit alpha</fullName>
    </submittedName>
</protein>
<gene>
    <name evidence="10" type="ORF">KP79_PYT09008</name>
</gene>
<proteinExistence type="predicted"/>
<dbReference type="InterPro" id="IPR000198">
    <property type="entry name" value="RhoGAP_dom"/>
</dbReference>
<evidence type="ECO:0000313" key="11">
    <source>
        <dbReference type="Proteomes" id="UP000242188"/>
    </source>
</evidence>
<dbReference type="InterPro" id="IPR002219">
    <property type="entry name" value="PKC_DAG/PE"/>
</dbReference>
<evidence type="ECO:0000256" key="2">
    <source>
        <dbReference type="ARBA" id="ARBA00022833"/>
    </source>
</evidence>
<keyword evidence="2" id="KW-0862">Zinc</keyword>
<feature type="compositionally biased region" description="Pro residues" evidence="6">
    <location>
        <begin position="315"/>
        <end position="328"/>
    </location>
</feature>
<dbReference type="InterPro" id="IPR035022">
    <property type="entry name" value="PI3kinase_P85_nSH2"/>
</dbReference>
<dbReference type="PRINTS" id="PR00401">
    <property type="entry name" value="SH2DOMAIN"/>
</dbReference>
<dbReference type="PROSITE" id="PS50238">
    <property type="entry name" value="RHOGAP"/>
    <property type="match status" value="1"/>
</dbReference>
<dbReference type="PANTHER" id="PTHR10155">
    <property type="entry name" value="PHOSPHATIDYLINOSITOL 3-KINASE REGULATORY SUBUNIT"/>
    <property type="match status" value="1"/>
</dbReference>
<keyword evidence="11" id="KW-1185">Reference proteome</keyword>
<evidence type="ECO:0000256" key="5">
    <source>
        <dbReference type="SAM" id="Coils"/>
    </source>
</evidence>
<dbReference type="PROSITE" id="PS00479">
    <property type="entry name" value="ZF_DAG_PE_1"/>
    <property type="match status" value="1"/>
</dbReference>
<dbReference type="FunFam" id="3.30.505.10:FF:000100">
    <property type="entry name" value="phosphatidylinositol 3-kinase regulatory subunit gamma"/>
    <property type="match status" value="1"/>
</dbReference>
<dbReference type="Gene3D" id="1.10.287.1490">
    <property type="match status" value="1"/>
</dbReference>